<organism evidence="1 2">
    <name type="scientific">Bos indicus x Bos taurus</name>
    <name type="common">Hybrid cattle</name>
    <dbReference type="NCBI Taxonomy" id="30522"/>
    <lineage>
        <taxon>Eukaryota</taxon>
        <taxon>Metazoa</taxon>
        <taxon>Chordata</taxon>
        <taxon>Craniata</taxon>
        <taxon>Vertebrata</taxon>
        <taxon>Euteleostomi</taxon>
        <taxon>Mammalia</taxon>
        <taxon>Eutheria</taxon>
        <taxon>Laurasiatheria</taxon>
        <taxon>Artiodactyla</taxon>
        <taxon>Ruminantia</taxon>
        <taxon>Pecora</taxon>
        <taxon>Bovidae</taxon>
        <taxon>Bovinae</taxon>
        <taxon>Bos</taxon>
    </lineage>
</organism>
<proteinExistence type="predicted"/>
<name>A0A4W2CV99_BOBOX</name>
<evidence type="ECO:0000313" key="2">
    <source>
        <dbReference type="Proteomes" id="UP000314981"/>
    </source>
</evidence>
<keyword evidence="2" id="KW-1185">Reference proteome</keyword>
<reference evidence="1" key="2">
    <citation type="submission" date="2025-08" db="UniProtKB">
        <authorList>
            <consortium name="Ensembl"/>
        </authorList>
    </citation>
    <scope>IDENTIFICATION</scope>
</reference>
<dbReference type="OMA" id="LELNTKW"/>
<dbReference type="AlphaFoldDB" id="A0A4W2CV99"/>
<evidence type="ECO:0000313" key="1">
    <source>
        <dbReference type="Ensembl" id="ENSBIXP00000015754.1"/>
    </source>
</evidence>
<accession>A0A4W2CV99</accession>
<dbReference type="Ensembl" id="ENSBIXT00000027342.1">
    <property type="protein sequence ID" value="ENSBIXP00000015754.1"/>
    <property type="gene ID" value="ENSBIXG00000020130.1"/>
</dbReference>
<dbReference type="STRING" id="30522.A0A4W2CV99"/>
<sequence>MGDVARVKGPPGGRVGAVRVWPLNRRELELNTKWVVEMEGNQKCLHFCIWTDRLRKILLHDGQSSAARPHPKALLYF</sequence>
<dbReference type="Proteomes" id="UP000314981">
    <property type="component" value="Chromosome 16"/>
</dbReference>
<reference evidence="1" key="3">
    <citation type="submission" date="2025-09" db="UniProtKB">
        <authorList>
            <consortium name="Ensembl"/>
        </authorList>
    </citation>
    <scope>IDENTIFICATION</scope>
</reference>
<protein>
    <submittedName>
        <fullName evidence="1">Uncharacterized protein</fullName>
    </submittedName>
</protein>
<reference evidence="1 2" key="1">
    <citation type="submission" date="2018-11" db="EMBL/GenBank/DDBJ databases">
        <title>Haplotype-resolved cattle genomes.</title>
        <authorList>
            <person name="Low W.Y."/>
            <person name="Tearle R."/>
            <person name="Bickhart D.M."/>
            <person name="Rosen B.D."/>
            <person name="Koren S."/>
            <person name="Rhie A."/>
            <person name="Hiendleder S."/>
            <person name="Phillippy A.M."/>
            <person name="Smith T.P.L."/>
            <person name="Williams J.L."/>
        </authorList>
    </citation>
    <scope>NUCLEOTIDE SEQUENCE [LARGE SCALE GENOMIC DNA]</scope>
</reference>